<dbReference type="InterPro" id="IPR007052">
    <property type="entry name" value="CS_dom"/>
</dbReference>
<organism evidence="4 5">
    <name type="scientific">Bursaphelenchus okinawaensis</name>
    <dbReference type="NCBI Taxonomy" id="465554"/>
    <lineage>
        <taxon>Eukaryota</taxon>
        <taxon>Metazoa</taxon>
        <taxon>Ecdysozoa</taxon>
        <taxon>Nematoda</taxon>
        <taxon>Chromadorea</taxon>
        <taxon>Rhabditida</taxon>
        <taxon>Tylenchina</taxon>
        <taxon>Tylenchomorpha</taxon>
        <taxon>Aphelenchoidea</taxon>
        <taxon>Aphelenchoididae</taxon>
        <taxon>Bursaphelenchus</taxon>
    </lineage>
</organism>
<dbReference type="GO" id="GO:0051087">
    <property type="term" value="F:protein-folding chaperone binding"/>
    <property type="evidence" value="ECO:0007669"/>
    <property type="project" value="TreeGrafter"/>
</dbReference>
<evidence type="ECO:0000313" key="5">
    <source>
        <dbReference type="Proteomes" id="UP000614601"/>
    </source>
</evidence>
<dbReference type="AlphaFoldDB" id="A0A811K566"/>
<dbReference type="GO" id="GO:0005634">
    <property type="term" value="C:nucleus"/>
    <property type="evidence" value="ECO:0007669"/>
    <property type="project" value="TreeGrafter"/>
</dbReference>
<evidence type="ECO:0000256" key="1">
    <source>
        <dbReference type="ARBA" id="ARBA00025733"/>
    </source>
</evidence>
<feature type="domain" description="CS" evidence="3">
    <location>
        <begin position="6"/>
        <end position="95"/>
    </location>
</feature>
<dbReference type="OrthoDB" id="1564555at2759"/>
<evidence type="ECO:0000256" key="2">
    <source>
        <dbReference type="SAM" id="MobiDB-lite"/>
    </source>
</evidence>
<protein>
    <recommendedName>
        <fullName evidence="3">CS domain-containing protein</fullName>
    </recommendedName>
</protein>
<dbReference type="PANTHER" id="PTHR22932:SF1">
    <property type="entry name" value="CO-CHAPERONE PROTEIN DAF-41"/>
    <property type="match status" value="1"/>
</dbReference>
<evidence type="ECO:0000313" key="4">
    <source>
        <dbReference type="EMBL" id="CAD5210540.1"/>
    </source>
</evidence>
<dbReference type="EMBL" id="CAJFCW020000002">
    <property type="protein sequence ID" value="CAG9091565.1"/>
    <property type="molecule type" value="Genomic_DNA"/>
</dbReference>
<keyword evidence="5" id="KW-1185">Reference proteome</keyword>
<dbReference type="GO" id="GO:0006457">
    <property type="term" value="P:protein folding"/>
    <property type="evidence" value="ECO:0007669"/>
    <property type="project" value="TreeGrafter"/>
</dbReference>
<dbReference type="PANTHER" id="PTHR22932">
    <property type="entry name" value="TELOMERASE-BINDING PROTEIN P23 HSP90 CO-CHAPERONE"/>
    <property type="match status" value="1"/>
</dbReference>
<dbReference type="GO" id="GO:0005829">
    <property type="term" value="C:cytosol"/>
    <property type="evidence" value="ECO:0007669"/>
    <property type="project" value="TreeGrafter"/>
</dbReference>
<dbReference type="GO" id="GO:0051131">
    <property type="term" value="P:chaperone-mediated protein complex assembly"/>
    <property type="evidence" value="ECO:0007669"/>
    <property type="project" value="TreeGrafter"/>
</dbReference>
<dbReference type="CDD" id="cd06465">
    <property type="entry name" value="p23_hB-ind1_like"/>
    <property type="match status" value="1"/>
</dbReference>
<evidence type="ECO:0000259" key="3">
    <source>
        <dbReference type="PROSITE" id="PS51203"/>
    </source>
</evidence>
<dbReference type="PROSITE" id="PS51203">
    <property type="entry name" value="CS"/>
    <property type="match status" value="1"/>
</dbReference>
<comment type="similarity">
    <text evidence="1">Belongs to the p23/wos2 family.</text>
</comment>
<dbReference type="SUPFAM" id="SSF49764">
    <property type="entry name" value="HSP20-like chaperones"/>
    <property type="match status" value="1"/>
</dbReference>
<dbReference type="Gene3D" id="2.60.40.790">
    <property type="match status" value="1"/>
</dbReference>
<accession>A0A811K566</accession>
<dbReference type="Proteomes" id="UP000614601">
    <property type="component" value="Unassembled WGS sequence"/>
</dbReference>
<reference evidence="4" key="1">
    <citation type="submission" date="2020-09" db="EMBL/GenBank/DDBJ databases">
        <authorList>
            <person name="Kikuchi T."/>
        </authorList>
    </citation>
    <scope>NUCLEOTIDE SEQUENCE</scope>
    <source>
        <strain evidence="4">SH1</strain>
    </source>
</reference>
<dbReference type="FunFam" id="2.60.40.790:FF:000013">
    <property type="entry name" value="Very-long-chain (3R)-3-hydroxyacyl-CoA dehydratase"/>
    <property type="match status" value="1"/>
</dbReference>
<feature type="compositionally biased region" description="Acidic residues" evidence="2">
    <location>
        <begin position="143"/>
        <end position="157"/>
    </location>
</feature>
<dbReference type="InterPro" id="IPR045250">
    <property type="entry name" value="p23-like"/>
</dbReference>
<proteinExistence type="inferred from homology"/>
<feature type="region of interest" description="Disordered" evidence="2">
    <location>
        <begin position="136"/>
        <end position="186"/>
    </location>
</feature>
<name>A0A811K566_9BILA</name>
<gene>
    <name evidence="4" type="ORF">BOKJ2_LOCUS3245</name>
</gene>
<sequence length="186" mass="21350">MASTVTKHPIILWAQREDTILLTIEVMDLNVEVLDYNDETQTFTVKGRSKAGDQYEAELKFFGKLDWSERNRIKTDRHVELIIHKKEPQWWPRLLESKDKVQWIKVDFNKWADEDDEDEAGGAFDSSNFQNFDFSKFSGLGGEGEDADVDASELQDELDAHGETDDEAEEELSKVESDVKTTESNA</sequence>
<comment type="caution">
    <text evidence="4">The sequence shown here is derived from an EMBL/GenBank/DDBJ whole genome shotgun (WGS) entry which is preliminary data.</text>
</comment>
<feature type="compositionally biased region" description="Basic and acidic residues" evidence="2">
    <location>
        <begin position="171"/>
        <end position="186"/>
    </location>
</feature>
<dbReference type="Proteomes" id="UP000783686">
    <property type="component" value="Unassembled WGS sequence"/>
</dbReference>
<dbReference type="InterPro" id="IPR008978">
    <property type="entry name" value="HSP20-like_chaperone"/>
</dbReference>
<dbReference type="EMBL" id="CAJFDH010000002">
    <property type="protein sequence ID" value="CAD5210540.1"/>
    <property type="molecule type" value="Genomic_DNA"/>
</dbReference>
<dbReference type="GO" id="GO:0051879">
    <property type="term" value="F:Hsp90 protein binding"/>
    <property type="evidence" value="ECO:0007669"/>
    <property type="project" value="InterPro"/>
</dbReference>